<accession>A0A9P6ZGH5</accession>
<name>A0A9P6ZGH5_9AGAM</name>
<proteinExistence type="predicted"/>
<dbReference type="Proteomes" id="UP000714275">
    <property type="component" value="Unassembled WGS sequence"/>
</dbReference>
<gene>
    <name evidence="1" type="ORF">EV702DRAFT_1051097</name>
</gene>
<organism evidence="1 2">
    <name type="scientific">Suillus placidus</name>
    <dbReference type="NCBI Taxonomy" id="48579"/>
    <lineage>
        <taxon>Eukaryota</taxon>
        <taxon>Fungi</taxon>
        <taxon>Dikarya</taxon>
        <taxon>Basidiomycota</taxon>
        <taxon>Agaricomycotina</taxon>
        <taxon>Agaricomycetes</taxon>
        <taxon>Agaricomycetidae</taxon>
        <taxon>Boletales</taxon>
        <taxon>Suillineae</taxon>
        <taxon>Suillaceae</taxon>
        <taxon>Suillus</taxon>
    </lineage>
</organism>
<evidence type="ECO:0000313" key="2">
    <source>
        <dbReference type="Proteomes" id="UP000714275"/>
    </source>
</evidence>
<keyword evidence="2" id="KW-1185">Reference proteome</keyword>
<dbReference type="AlphaFoldDB" id="A0A9P6ZGH5"/>
<comment type="caution">
    <text evidence="1">The sequence shown here is derived from an EMBL/GenBank/DDBJ whole genome shotgun (WGS) entry which is preliminary data.</text>
</comment>
<sequence length="119" mass="13729">MSYIWTVDFVRLCCKPSEIKGTYSDKLLAGGDVLVCHLNCNDMLHEYKETEEEVLITILREVKSIYNESPVKTDRSIALKALNDIRVVQDKNLRLQKVLHNDELCMLLAMCFLQLGPHF</sequence>
<protein>
    <submittedName>
        <fullName evidence="1">Uncharacterized protein</fullName>
    </submittedName>
</protein>
<evidence type="ECO:0000313" key="1">
    <source>
        <dbReference type="EMBL" id="KAG1765188.1"/>
    </source>
</evidence>
<dbReference type="OrthoDB" id="2684292at2759"/>
<dbReference type="EMBL" id="JABBWD010000111">
    <property type="protein sequence ID" value="KAG1765188.1"/>
    <property type="molecule type" value="Genomic_DNA"/>
</dbReference>
<reference evidence="1" key="1">
    <citation type="journal article" date="2020" name="New Phytol.">
        <title>Comparative genomics reveals dynamic genome evolution in host specialist ectomycorrhizal fungi.</title>
        <authorList>
            <person name="Lofgren L.A."/>
            <person name="Nguyen N.H."/>
            <person name="Vilgalys R."/>
            <person name="Ruytinx J."/>
            <person name="Liao H.L."/>
            <person name="Branco S."/>
            <person name="Kuo A."/>
            <person name="LaButti K."/>
            <person name="Lipzen A."/>
            <person name="Andreopoulos W."/>
            <person name="Pangilinan J."/>
            <person name="Riley R."/>
            <person name="Hundley H."/>
            <person name="Na H."/>
            <person name="Barry K."/>
            <person name="Grigoriev I.V."/>
            <person name="Stajich J.E."/>
            <person name="Kennedy P.G."/>
        </authorList>
    </citation>
    <scope>NUCLEOTIDE SEQUENCE</scope>
    <source>
        <strain evidence="1">DOB743</strain>
    </source>
</reference>